<keyword evidence="5" id="KW-1185">Reference proteome</keyword>
<proteinExistence type="predicted"/>
<evidence type="ECO:0000256" key="1">
    <source>
        <dbReference type="ARBA" id="ARBA00022574"/>
    </source>
</evidence>
<dbReference type="InterPro" id="IPR001680">
    <property type="entry name" value="WD40_rpt"/>
</dbReference>
<evidence type="ECO:0000256" key="3">
    <source>
        <dbReference type="PROSITE-ProRule" id="PRU00221"/>
    </source>
</evidence>
<keyword evidence="2" id="KW-0677">Repeat</keyword>
<evidence type="ECO:0000313" key="5">
    <source>
        <dbReference type="Proteomes" id="UP000290289"/>
    </source>
</evidence>
<comment type="caution">
    <text evidence="4">The sequence shown here is derived from an EMBL/GenBank/DDBJ whole genome shotgun (WGS) entry which is preliminary data.</text>
</comment>
<dbReference type="InterPro" id="IPR036322">
    <property type="entry name" value="WD40_repeat_dom_sf"/>
</dbReference>
<keyword evidence="1 3" id="KW-0853">WD repeat</keyword>
<protein>
    <submittedName>
        <fullName evidence="4">Uncharacterized protein</fullName>
    </submittedName>
</protein>
<name>A0A498I6Z3_MALDO</name>
<accession>A0A498I6Z3</accession>
<dbReference type="AlphaFoldDB" id="A0A498I6Z3"/>
<dbReference type="PANTHER" id="PTHR10971">
    <property type="entry name" value="MRNA EXPORT FACTOR AND BUB3"/>
    <property type="match status" value="1"/>
</dbReference>
<organism evidence="4 5">
    <name type="scientific">Malus domestica</name>
    <name type="common">Apple</name>
    <name type="synonym">Pyrus malus</name>
    <dbReference type="NCBI Taxonomy" id="3750"/>
    <lineage>
        <taxon>Eukaryota</taxon>
        <taxon>Viridiplantae</taxon>
        <taxon>Streptophyta</taxon>
        <taxon>Embryophyta</taxon>
        <taxon>Tracheophyta</taxon>
        <taxon>Spermatophyta</taxon>
        <taxon>Magnoliopsida</taxon>
        <taxon>eudicotyledons</taxon>
        <taxon>Gunneridae</taxon>
        <taxon>Pentapetalae</taxon>
        <taxon>rosids</taxon>
        <taxon>fabids</taxon>
        <taxon>Rosales</taxon>
        <taxon>Rosaceae</taxon>
        <taxon>Amygdaloideae</taxon>
        <taxon>Maleae</taxon>
        <taxon>Malus</taxon>
    </lineage>
</organism>
<reference evidence="4 5" key="1">
    <citation type="submission" date="2018-10" db="EMBL/GenBank/DDBJ databases">
        <title>A high-quality apple genome assembly.</title>
        <authorList>
            <person name="Hu J."/>
        </authorList>
    </citation>
    <scope>NUCLEOTIDE SEQUENCE [LARGE SCALE GENOMIC DNA]</scope>
    <source>
        <strain evidence="5">cv. HFTH1</strain>
        <tissue evidence="4">Young leaf</tissue>
    </source>
</reference>
<dbReference type="SUPFAM" id="SSF50978">
    <property type="entry name" value="WD40 repeat-like"/>
    <property type="match status" value="1"/>
</dbReference>
<dbReference type="Proteomes" id="UP000290289">
    <property type="component" value="Chromosome 13"/>
</dbReference>
<dbReference type="InterPro" id="IPR015943">
    <property type="entry name" value="WD40/YVTN_repeat-like_dom_sf"/>
</dbReference>
<dbReference type="EMBL" id="RDQH01000339">
    <property type="protein sequence ID" value="RXH79508.1"/>
    <property type="molecule type" value="Genomic_DNA"/>
</dbReference>
<dbReference type="SMART" id="SM00320">
    <property type="entry name" value="WD40"/>
    <property type="match status" value="2"/>
</dbReference>
<sequence length="329" mass="36544">MAAPPLKFENPIRDAISRIRFAPKSDNLLISPWDCSLRLYDVGSSQLRLEAPSEAALLDCCFQDESVAQYVPALFWVFLCSRYDLHSEIYDSIGNHDDIPTCVGYSGETSQLITAGLDRKILSWDNRTEKGYVLASNLDSEVMSMSLSGLDMVVAIGSSIYVYDLRNLEKPSQSKDSHMDVQIVCVSSIPYAKGFAVGSINGRVALEISCPSSSDDIRYMFRCHPKSNAKRYHLASVNDIAFNPLFDQLQLKTYFLLDASDLASTAPLLPVTMMFILPHGMLHRGQLLVVASSYTYQEANEIEELPLVFVHEVGNDNMRSVSVGSSSRN</sequence>
<dbReference type="PROSITE" id="PS50082">
    <property type="entry name" value="WD_REPEATS_2"/>
    <property type="match status" value="1"/>
</dbReference>
<gene>
    <name evidence="4" type="ORF">DVH24_040655</name>
</gene>
<dbReference type="STRING" id="3750.A0A498I6Z3"/>
<feature type="repeat" description="WD" evidence="3">
    <location>
        <begin position="93"/>
        <end position="125"/>
    </location>
</feature>
<evidence type="ECO:0000256" key="2">
    <source>
        <dbReference type="ARBA" id="ARBA00022737"/>
    </source>
</evidence>
<evidence type="ECO:0000313" key="4">
    <source>
        <dbReference type="EMBL" id="RXH79508.1"/>
    </source>
</evidence>
<dbReference type="Gene3D" id="2.130.10.10">
    <property type="entry name" value="YVTN repeat-like/Quinoprotein amine dehydrogenase"/>
    <property type="match status" value="1"/>
</dbReference>